<sequence length="610" mass="65836">MCSYTPSFVGAGSAGRLIGEGRSARRKIQLPKGKGKAKSKELPLPQAVADQEEAISYGIQSEERGERYITSGGPTAQRAYQTALMWYRRAFELAHAQVASINVTSPTEQELQQDHAYNMLIQCADAAYNAARTHYIFATHFAFPPTSLQHLEESIGLYQQAASAEERARGLHVHSASVSSVSRFRLDIEYNLASSQLAAAELVFQLEDSFSEAARKTEGALHDTAQRFSQVAQRQAQELASRYDSLHTDDADVIEASEDDDGAAEVDADKSSTSEEPLMVYASSTIELPSLADTVENCISCIRIFLTEVPNVGADDTRVYFASEIAAAALNATQMIVPERISESEKLQFAFIQRKALMLSLEVEMALADSRLEVAEAKAQENVASSYQQNFEALLAAQARSRSISLSNFSAGDVEDPLEGLCQLADLQQDLAWLGVRGMTLLAASGSSVPSTLLDSTWELATGSSKLFLRALSTLSKQPLAQGVNASIVLGGSLNQAPSPAARARLGINANLSELSLLRALPCFRQKHIQKQAGTLELNEGATSAWTTVKSLLDNARIYARRACSEAGLTWALSIQAPSPLPPTAARLSSGDHYRSAAMPLGRSKPGAWL</sequence>
<name>A0A066VT22_TILAU</name>
<dbReference type="OMA" id="GERFQFG"/>
<dbReference type="GeneID" id="25267251"/>
<dbReference type="Proteomes" id="UP000027361">
    <property type="component" value="Unassembled WGS sequence"/>
</dbReference>
<evidence type="ECO:0000313" key="1">
    <source>
        <dbReference type="EMBL" id="KDN43413.1"/>
    </source>
</evidence>
<dbReference type="OrthoDB" id="5328412at2759"/>
<dbReference type="InParanoid" id="A0A066VT22"/>
<organism evidence="1 2">
    <name type="scientific">Tilletiaria anomala (strain ATCC 24038 / CBS 436.72 / UBC 951)</name>
    <dbReference type="NCBI Taxonomy" id="1037660"/>
    <lineage>
        <taxon>Eukaryota</taxon>
        <taxon>Fungi</taxon>
        <taxon>Dikarya</taxon>
        <taxon>Basidiomycota</taxon>
        <taxon>Ustilaginomycotina</taxon>
        <taxon>Exobasidiomycetes</taxon>
        <taxon>Georgefischeriales</taxon>
        <taxon>Tilletiariaceae</taxon>
        <taxon>Tilletiaria</taxon>
    </lineage>
</organism>
<dbReference type="HOGENOM" id="CLU_447722_0_0_1"/>
<evidence type="ECO:0000313" key="2">
    <source>
        <dbReference type="Proteomes" id="UP000027361"/>
    </source>
</evidence>
<dbReference type="EMBL" id="JMSN01000061">
    <property type="protein sequence ID" value="KDN43413.1"/>
    <property type="molecule type" value="Genomic_DNA"/>
</dbReference>
<dbReference type="AlphaFoldDB" id="A0A066VT22"/>
<keyword evidence="2" id="KW-1185">Reference proteome</keyword>
<gene>
    <name evidence="1" type="ORF">K437DRAFT_295126</name>
</gene>
<proteinExistence type="predicted"/>
<reference evidence="1 2" key="1">
    <citation type="submission" date="2014-05" db="EMBL/GenBank/DDBJ databases">
        <title>Draft genome sequence of a rare smut relative, Tilletiaria anomala UBC 951.</title>
        <authorList>
            <consortium name="DOE Joint Genome Institute"/>
            <person name="Toome M."/>
            <person name="Kuo A."/>
            <person name="Henrissat B."/>
            <person name="Lipzen A."/>
            <person name="Tritt A."/>
            <person name="Yoshinaga Y."/>
            <person name="Zane M."/>
            <person name="Barry K."/>
            <person name="Grigoriev I.V."/>
            <person name="Spatafora J.W."/>
            <person name="Aimea M.C."/>
        </authorList>
    </citation>
    <scope>NUCLEOTIDE SEQUENCE [LARGE SCALE GENOMIC DNA]</scope>
    <source>
        <strain evidence="1 2">UBC 951</strain>
    </source>
</reference>
<accession>A0A066VT22</accession>
<dbReference type="RefSeq" id="XP_013242366.1">
    <property type="nucleotide sequence ID" value="XM_013386912.1"/>
</dbReference>
<protein>
    <submittedName>
        <fullName evidence="1">Uncharacterized protein</fullName>
    </submittedName>
</protein>
<comment type="caution">
    <text evidence="1">The sequence shown here is derived from an EMBL/GenBank/DDBJ whole genome shotgun (WGS) entry which is preliminary data.</text>
</comment>